<feature type="region of interest" description="Disordered" evidence="8">
    <location>
        <begin position="1"/>
        <end position="27"/>
    </location>
</feature>
<comment type="subcellular location">
    <subcellularLocation>
        <location evidence="2">Endosome membrane</location>
        <topology evidence="2">Peripheral membrane protein</topology>
    </subcellularLocation>
    <subcellularLocation>
        <location evidence="1">Late endosome membrane</location>
    </subcellularLocation>
    <subcellularLocation>
        <location evidence="3">Lysosome membrane</location>
        <topology evidence="3">Peripheral membrane protein</topology>
        <orientation evidence="3">Cytoplasmic side</orientation>
    </subcellularLocation>
</comment>
<evidence type="ECO:0000256" key="7">
    <source>
        <dbReference type="ARBA" id="ARBA00023136"/>
    </source>
</evidence>
<dbReference type="Pfam" id="PF10601">
    <property type="entry name" value="zf-LITAF-like"/>
    <property type="match status" value="1"/>
</dbReference>
<organism evidence="11 12">
    <name type="scientific">Pararge aegeria aegeria</name>
    <dbReference type="NCBI Taxonomy" id="348720"/>
    <lineage>
        <taxon>Eukaryota</taxon>
        <taxon>Metazoa</taxon>
        <taxon>Ecdysozoa</taxon>
        <taxon>Arthropoda</taxon>
        <taxon>Hexapoda</taxon>
        <taxon>Insecta</taxon>
        <taxon>Pterygota</taxon>
        <taxon>Neoptera</taxon>
        <taxon>Endopterygota</taxon>
        <taxon>Lepidoptera</taxon>
        <taxon>Glossata</taxon>
        <taxon>Ditrysia</taxon>
        <taxon>Papilionoidea</taxon>
        <taxon>Nymphalidae</taxon>
        <taxon>Satyrinae</taxon>
        <taxon>Satyrini</taxon>
        <taxon>Parargina</taxon>
        <taxon>Pararge</taxon>
    </lineage>
</organism>
<gene>
    <name evidence="11" type="primary">jg17167</name>
    <name evidence="11" type="ORF">PAEG_LOCUS15645</name>
</gene>
<evidence type="ECO:0000313" key="11">
    <source>
        <dbReference type="EMBL" id="CAH2238581.1"/>
    </source>
</evidence>
<evidence type="ECO:0000256" key="3">
    <source>
        <dbReference type="ARBA" id="ARBA00004630"/>
    </source>
</evidence>
<name>A0A8S4RNV3_9NEOP</name>
<keyword evidence="5" id="KW-0479">Metal-binding</keyword>
<keyword evidence="6" id="KW-0862">Zinc</keyword>
<dbReference type="GO" id="GO:0005765">
    <property type="term" value="C:lysosomal membrane"/>
    <property type="evidence" value="ECO:0007669"/>
    <property type="project" value="UniProtKB-SubCell"/>
</dbReference>
<dbReference type="InterPro" id="IPR037519">
    <property type="entry name" value="LITAF_fam"/>
</dbReference>
<dbReference type="GO" id="GO:0008270">
    <property type="term" value="F:zinc ion binding"/>
    <property type="evidence" value="ECO:0007669"/>
    <property type="project" value="TreeGrafter"/>
</dbReference>
<feature type="transmembrane region" description="Helical" evidence="9">
    <location>
        <begin position="104"/>
        <end position="125"/>
    </location>
</feature>
<dbReference type="SMART" id="SM00714">
    <property type="entry name" value="LITAF"/>
    <property type="match status" value="1"/>
</dbReference>
<keyword evidence="7 9" id="KW-0472">Membrane</keyword>
<comment type="caution">
    <text evidence="11">The sequence shown here is derived from an EMBL/GenBank/DDBJ whole genome shotgun (WGS) entry which is preliminary data.</text>
</comment>
<protein>
    <submittedName>
        <fullName evidence="11">Jg17167 protein</fullName>
    </submittedName>
</protein>
<dbReference type="GO" id="GO:0031902">
    <property type="term" value="C:late endosome membrane"/>
    <property type="evidence" value="ECO:0007669"/>
    <property type="project" value="UniProtKB-SubCell"/>
</dbReference>
<feature type="domain" description="LITAF" evidence="10">
    <location>
        <begin position="60"/>
        <end position="147"/>
    </location>
</feature>
<keyword evidence="9" id="KW-0812">Transmembrane</keyword>
<reference evidence="11" key="1">
    <citation type="submission" date="2022-03" db="EMBL/GenBank/DDBJ databases">
        <authorList>
            <person name="Lindestad O."/>
        </authorList>
    </citation>
    <scope>NUCLEOTIDE SEQUENCE</scope>
</reference>
<dbReference type="EMBL" id="CAKXAJ010025364">
    <property type="protein sequence ID" value="CAH2238581.1"/>
    <property type="molecule type" value="Genomic_DNA"/>
</dbReference>
<dbReference type="Proteomes" id="UP000838756">
    <property type="component" value="Unassembled WGS sequence"/>
</dbReference>
<evidence type="ECO:0000256" key="4">
    <source>
        <dbReference type="ARBA" id="ARBA00005975"/>
    </source>
</evidence>
<evidence type="ECO:0000256" key="2">
    <source>
        <dbReference type="ARBA" id="ARBA00004481"/>
    </source>
</evidence>
<evidence type="ECO:0000256" key="5">
    <source>
        <dbReference type="ARBA" id="ARBA00022723"/>
    </source>
</evidence>
<proteinExistence type="inferred from homology"/>
<evidence type="ECO:0000256" key="1">
    <source>
        <dbReference type="ARBA" id="ARBA00004414"/>
    </source>
</evidence>
<dbReference type="PANTHER" id="PTHR23292:SF14">
    <property type="entry name" value="FI16615P1-RELATED"/>
    <property type="match status" value="1"/>
</dbReference>
<keyword evidence="12" id="KW-1185">Reference proteome</keyword>
<comment type="similarity">
    <text evidence="4">Belongs to the CDIP1/LITAF family.</text>
</comment>
<dbReference type="AlphaFoldDB" id="A0A8S4RNV3"/>
<dbReference type="InterPro" id="IPR006629">
    <property type="entry name" value="LITAF"/>
</dbReference>
<evidence type="ECO:0000256" key="9">
    <source>
        <dbReference type="SAM" id="Phobius"/>
    </source>
</evidence>
<evidence type="ECO:0000313" key="12">
    <source>
        <dbReference type="Proteomes" id="UP000838756"/>
    </source>
</evidence>
<dbReference type="OrthoDB" id="5599753at2759"/>
<sequence>MDTKMRDMDNNPGVQAHVYPGPDPPPYSGPAPGSSYPAYAGYPVTNQPHVTVVHPNTTIMQGATVIPAVIVTNNMAPGPTPYVCRSCNQQIVTRVERIPSMRTHLCAVLLCLIGFWPCVCVPYCVDSCNNAEHYCPNCSAYVGSYSG</sequence>
<evidence type="ECO:0000256" key="8">
    <source>
        <dbReference type="SAM" id="MobiDB-lite"/>
    </source>
</evidence>
<keyword evidence="9" id="KW-1133">Transmembrane helix</keyword>
<accession>A0A8S4RNV3</accession>
<dbReference type="PANTHER" id="PTHR23292">
    <property type="entry name" value="LIPOPOLYSACCHARIDE-INDUCED TUMOR NECROSIS FACTOR-ALPHA FACTOR"/>
    <property type="match status" value="1"/>
</dbReference>
<dbReference type="PROSITE" id="PS51837">
    <property type="entry name" value="LITAF"/>
    <property type="match status" value="1"/>
</dbReference>
<evidence type="ECO:0000256" key="6">
    <source>
        <dbReference type="ARBA" id="ARBA00022833"/>
    </source>
</evidence>
<evidence type="ECO:0000259" key="10">
    <source>
        <dbReference type="PROSITE" id="PS51837"/>
    </source>
</evidence>